<organism evidence="2 3">
    <name type="scientific">Beijerinckia indica subsp. indica (strain ATCC 9039 / DSM 1715 / NCIMB 8712)</name>
    <dbReference type="NCBI Taxonomy" id="395963"/>
    <lineage>
        <taxon>Bacteria</taxon>
        <taxon>Pseudomonadati</taxon>
        <taxon>Pseudomonadota</taxon>
        <taxon>Alphaproteobacteria</taxon>
        <taxon>Hyphomicrobiales</taxon>
        <taxon>Beijerinckiaceae</taxon>
        <taxon>Beijerinckia</taxon>
    </lineage>
</organism>
<accession>B2IG44</accession>
<protein>
    <submittedName>
        <fullName evidence="2">Uncharacterized protein</fullName>
    </submittedName>
</protein>
<dbReference type="KEGG" id="bid:Bind_3561"/>
<gene>
    <name evidence="2" type="ordered locus">Bind_3561</name>
</gene>
<dbReference type="Proteomes" id="UP000001695">
    <property type="component" value="Chromosome"/>
</dbReference>
<reference evidence="3" key="1">
    <citation type="submission" date="2008-03" db="EMBL/GenBank/DDBJ databases">
        <title>Complete sequence of chromosome of Beijerinckia indica subsp. indica ATCC 9039.</title>
        <authorList>
            <consortium name="US DOE Joint Genome Institute"/>
            <person name="Copeland A."/>
            <person name="Lucas S."/>
            <person name="Lapidus A."/>
            <person name="Glavina del Rio T."/>
            <person name="Dalin E."/>
            <person name="Tice H."/>
            <person name="Bruce D."/>
            <person name="Goodwin L."/>
            <person name="Pitluck S."/>
            <person name="LaButti K."/>
            <person name="Schmutz J."/>
            <person name="Larimer F."/>
            <person name="Land M."/>
            <person name="Hauser L."/>
            <person name="Kyrpides N."/>
            <person name="Mikhailova N."/>
            <person name="Dunfield P.F."/>
            <person name="Dedysh S.N."/>
            <person name="Liesack W."/>
            <person name="Saw J.H."/>
            <person name="Alam M."/>
            <person name="Chen Y."/>
            <person name="Murrell J.C."/>
            <person name="Richardson P."/>
        </authorList>
    </citation>
    <scope>NUCLEOTIDE SEQUENCE [LARGE SCALE GENOMIC DNA]</scope>
    <source>
        <strain evidence="3">ATCC 9039 / DSM 1715 / NCIMB 8712</strain>
    </source>
</reference>
<dbReference type="EMBL" id="CP001016">
    <property type="protein sequence ID" value="ACB97118.1"/>
    <property type="molecule type" value="Genomic_DNA"/>
</dbReference>
<reference evidence="2 3" key="2">
    <citation type="journal article" date="2010" name="J. Bacteriol.">
        <title>Complete genome sequence of Beijerinckia indica subsp. indica.</title>
        <authorList>
            <person name="Tamas I."/>
            <person name="Dedysh S.N."/>
            <person name="Liesack W."/>
            <person name="Stott M.B."/>
            <person name="Alam M."/>
            <person name="Murrell J.C."/>
            <person name="Dunfield P.F."/>
        </authorList>
    </citation>
    <scope>NUCLEOTIDE SEQUENCE [LARGE SCALE GENOMIC DNA]</scope>
    <source>
        <strain evidence="3">ATCC 9039 / DSM 1715 / NCIMB 8712</strain>
    </source>
</reference>
<evidence type="ECO:0000313" key="2">
    <source>
        <dbReference type="EMBL" id="ACB97118.1"/>
    </source>
</evidence>
<keyword evidence="3" id="KW-1185">Reference proteome</keyword>
<dbReference type="HOGENOM" id="CLU_1458590_0_0_5"/>
<feature type="region of interest" description="Disordered" evidence="1">
    <location>
        <begin position="33"/>
        <end position="57"/>
    </location>
</feature>
<evidence type="ECO:0000256" key="1">
    <source>
        <dbReference type="SAM" id="MobiDB-lite"/>
    </source>
</evidence>
<sequence>MRVVHPLSLSILRGRGAADAGLIEVGALGFENGPRKRTSASSWTKSENRSETFPSPRARLGSLTNAPLGALAGGTLASHFHGWKGLSGQRYVCSIFPIVQDDPLGGLPDFSVGIALAARRGETGHYRLVRIFEFGWRDEIFLGHSRDIEMSLAQGADEWHIHLLAGGVQERRATIADLGGLMRAI</sequence>
<evidence type="ECO:0000313" key="3">
    <source>
        <dbReference type="Proteomes" id="UP000001695"/>
    </source>
</evidence>
<dbReference type="eggNOG" id="ENOG50331ZA">
    <property type="taxonomic scope" value="Bacteria"/>
</dbReference>
<dbReference type="AlphaFoldDB" id="B2IG44"/>
<proteinExistence type="predicted"/>
<name>B2IG44_BEII9</name>